<accession>A0ABT9NCU4</accession>
<evidence type="ECO:0000256" key="1">
    <source>
        <dbReference type="ARBA" id="ARBA00022741"/>
    </source>
</evidence>
<dbReference type="SMART" id="SM00382">
    <property type="entry name" value="AAA"/>
    <property type="match status" value="2"/>
</dbReference>
<dbReference type="Proteomes" id="UP001235966">
    <property type="component" value="Unassembled WGS sequence"/>
</dbReference>
<dbReference type="Gene3D" id="3.40.50.300">
    <property type="entry name" value="P-loop containing nucleotide triphosphate hydrolases"/>
    <property type="match status" value="2"/>
</dbReference>
<keyword evidence="1" id="KW-0547">Nucleotide-binding</keyword>
<dbReference type="InterPro" id="IPR050107">
    <property type="entry name" value="ABC_carbohydrate_import_ATPase"/>
</dbReference>
<dbReference type="EMBL" id="JAUSQW010000001">
    <property type="protein sequence ID" value="MDP9801467.1"/>
    <property type="molecule type" value="Genomic_DNA"/>
</dbReference>
<keyword evidence="4" id="KW-0813">Transport</keyword>
<sequence>MKLELRGITKRFGSLVANDSIDLEIGEGRIHALLGENGAGKSTLMNVLYGLYEPDGGEILIDGQPVTFNGPGDAVAAGIGMVHQHFMLVPVFTVAESIALGYEPTKRAGIIDRKAAAQKVKDVSARFGFNLNPDSMIEDLPVGAQQRVEIVKALSRDAKVLILDEPTAVLTPQETDELMAIMRQLADAGTSIVFITHKLREVRAVADDITVIRRGKVVGKADPKSSEADLATMMVGRPVMMKVEKEPAKPGPEALKFEDVTYIDSVGTHVLDHVSFDLHRGEVLAIAGVQGNGQTELAEAILGLVNPDAGKITLEGKELQGRHPKEILEAGVGFVPEDRMKDGMIVSFSIAENLVLDQYRDAPFGSGLSIKPNVILKNAEEKRDEYDIRLTSITDPISTLSGGNQQKVVVAREMSRDLDLLVVNQPTRGVDVGSIEFIHQRVVQVRDSGVPVLLISSELDEIEALADRIAVMYRGKIIGIVPAGTSRDALGLMMAGVPQEEALAQVKGGNI</sequence>
<proteinExistence type="predicted"/>
<protein>
    <submittedName>
        <fullName evidence="4">Simple sugar transport system ATP-binding protein</fullName>
    </submittedName>
</protein>
<evidence type="ECO:0000313" key="4">
    <source>
        <dbReference type="EMBL" id="MDP9801467.1"/>
    </source>
</evidence>
<reference evidence="4 5" key="1">
    <citation type="submission" date="2023-07" db="EMBL/GenBank/DDBJ databases">
        <title>Sequencing the genomes of 1000 actinobacteria strains.</title>
        <authorList>
            <person name="Klenk H.-P."/>
        </authorList>
    </citation>
    <scope>NUCLEOTIDE SEQUENCE [LARGE SCALE GENOMIC DNA]</scope>
    <source>
        <strain evidence="4 5">DSM 102162</strain>
    </source>
</reference>
<dbReference type="CDD" id="cd03215">
    <property type="entry name" value="ABC_Carb_Monos_II"/>
    <property type="match status" value="1"/>
</dbReference>
<evidence type="ECO:0000313" key="5">
    <source>
        <dbReference type="Proteomes" id="UP001235966"/>
    </source>
</evidence>
<dbReference type="InterPro" id="IPR003593">
    <property type="entry name" value="AAA+_ATPase"/>
</dbReference>
<organism evidence="4 5">
    <name type="scientific">Arcanobacterium wilhelmae</name>
    <dbReference type="NCBI Taxonomy" id="1803177"/>
    <lineage>
        <taxon>Bacteria</taxon>
        <taxon>Bacillati</taxon>
        <taxon>Actinomycetota</taxon>
        <taxon>Actinomycetes</taxon>
        <taxon>Actinomycetales</taxon>
        <taxon>Actinomycetaceae</taxon>
        <taxon>Arcanobacterium</taxon>
    </lineage>
</organism>
<name>A0ABT9NCU4_9ACTO</name>
<dbReference type="PANTHER" id="PTHR43790:SF4">
    <property type="entry name" value="GUANOSINE IMPORT ATP-BINDING PROTEIN NUPO"/>
    <property type="match status" value="1"/>
</dbReference>
<keyword evidence="5" id="KW-1185">Reference proteome</keyword>
<dbReference type="GO" id="GO:0005524">
    <property type="term" value="F:ATP binding"/>
    <property type="evidence" value="ECO:0007669"/>
    <property type="project" value="UniProtKB-KW"/>
</dbReference>
<dbReference type="PROSITE" id="PS00211">
    <property type="entry name" value="ABC_TRANSPORTER_1"/>
    <property type="match status" value="1"/>
</dbReference>
<dbReference type="InterPro" id="IPR003439">
    <property type="entry name" value="ABC_transporter-like_ATP-bd"/>
</dbReference>
<dbReference type="InterPro" id="IPR027417">
    <property type="entry name" value="P-loop_NTPase"/>
</dbReference>
<dbReference type="RefSeq" id="WP_278059518.1">
    <property type="nucleotide sequence ID" value="NZ_CP121247.1"/>
</dbReference>
<evidence type="ECO:0000256" key="2">
    <source>
        <dbReference type="ARBA" id="ARBA00022840"/>
    </source>
</evidence>
<dbReference type="InterPro" id="IPR017871">
    <property type="entry name" value="ABC_transporter-like_CS"/>
</dbReference>
<evidence type="ECO:0000259" key="3">
    <source>
        <dbReference type="PROSITE" id="PS50893"/>
    </source>
</evidence>
<keyword evidence="2 4" id="KW-0067">ATP-binding</keyword>
<dbReference type="PROSITE" id="PS50893">
    <property type="entry name" value="ABC_TRANSPORTER_2"/>
    <property type="match status" value="2"/>
</dbReference>
<gene>
    <name evidence="4" type="ORF">J2S49_001543</name>
</gene>
<comment type="caution">
    <text evidence="4">The sequence shown here is derived from an EMBL/GenBank/DDBJ whole genome shotgun (WGS) entry which is preliminary data.</text>
</comment>
<keyword evidence="4" id="KW-0762">Sugar transport</keyword>
<dbReference type="Pfam" id="PF00005">
    <property type="entry name" value="ABC_tran"/>
    <property type="match status" value="2"/>
</dbReference>
<dbReference type="CDD" id="cd03216">
    <property type="entry name" value="ABC_Carb_Monos_I"/>
    <property type="match status" value="1"/>
</dbReference>
<dbReference type="PANTHER" id="PTHR43790">
    <property type="entry name" value="CARBOHYDRATE TRANSPORT ATP-BINDING PROTEIN MG119-RELATED"/>
    <property type="match status" value="1"/>
</dbReference>
<feature type="domain" description="ABC transporter" evidence="3">
    <location>
        <begin position="3"/>
        <end position="239"/>
    </location>
</feature>
<feature type="domain" description="ABC transporter" evidence="3">
    <location>
        <begin position="255"/>
        <end position="499"/>
    </location>
</feature>
<dbReference type="SUPFAM" id="SSF52540">
    <property type="entry name" value="P-loop containing nucleoside triphosphate hydrolases"/>
    <property type="match status" value="2"/>
</dbReference>